<dbReference type="FunFam" id="1.20.1300.10:FF:000011">
    <property type="entry name" value="Succinate dehydrogenase cytochrome b560 subunit"/>
    <property type="match status" value="1"/>
</dbReference>
<keyword evidence="5" id="KW-0479">Metal-binding</keyword>
<evidence type="ECO:0000256" key="4">
    <source>
        <dbReference type="ARBA" id="ARBA00022692"/>
    </source>
</evidence>
<dbReference type="NCBIfam" id="TIGR02970">
    <property type="entry name" value="succ_dehyd_cytB"/>
    <property type="match status" value="1"/>
</dbReference>
<comment type="subcellular location">
    <subcellularLocation>
        <location evidence="1">Membrane</location>
        <topology evidence="1">Multi-pass membrane protein</topology>
    </subcellularLocation>
</comment>
<evidence type="ECO:0000256" key="9">
    <source>
        <dbReference type="SAM" id="Phobius"/>
    </source>
</evidence>
<evidence type="ECO:0000256" key="1">
    <source>
        <dbReference type="ARBA" id="ARBA00004141"/>
    </source>
</evidence>
<dbReference type="GO" id="GO:0046872">
    <property type="term" value="F:metal ion binding"/>
    <property type="evidence" value="ECO:0007669"/>
    <property type="project" value="UniProtKB-KW"/>
</dbReference>
<feature type="transmembrane region" description="Helical" evidence="9">
    <location>
        <begin position="81"/>
        <end position="104"/>
    </location>
</feature>
<dbReference type="Proteomes" id="UP000318571">
    <property type="component" value="Chromosome 8"/>
</dbReference>
<dbReference type="PANTHER" id="PTHR10978">
    <property type="entry name" value="SUCCINATE DEHYDROGENASE CYTOCHROME B560 SUBUNIT"/>
    <property type="match status" value="1"/>
</dbReference>
<dbReference type="GO" id="GO:0006099">
    <property type="term" value="P:tricarboxylic acid cycle"/>
    <property type="evidence" value="ECO:0007669"/>
    <property type="project" value="InterPro"/>
</dbReference>
<comment type="caution">
    <text evidence="10">The sequence shown here is derived from an EMBL/GenBank/DDBJ whole genome shotgun (WGS) entry which is preliminary data.</text>
</comment>
<dbReference type="OMA" id="MNGIRHL"/>
<evidence type="ECO:0000256" key="5">
    <source>
        <dbReference type="ARBA" id="ARBA00022723"/>
    </source>
</evidence>
<sequence>MAFSQIRRLPLSCSQTAFWANQRVLSTGRPCSALKSITANEHAIQKEEFFAKNERLQRPTSPHLTIYKFQMTSMLSITHRATGLVQSGLLGGFAVGTMILPGTFPQFLDTLTQAHFGPALIFAAKFALAWPFAYHLLNGVRHLSWDMGYGFQMPDLYKTGYAVLALSVVVGGALAAM</sequence>
<dbReference type="PROSITE" id="PS01001">
    <property type="entry name" value="SDH_CYT_2"/>
    <property type="match status" value="1"/>
</dbReference>
<accession>A0A553N7Q2</accession>
<comment type="pathway">
    <text evidence="2">Carbohydrate metabolism; tricarboxylic acid cycle.</text>
</comment>
<name>A0A553N7Q2_TIGCA</name>
<keyword evidence="4 9" id="KW-0812">Transmembrane</keyword>
<dbReference type="InterPro" id="IPR034804">
    <property type="entry name" value="SQR/QFR_C/D"/>
</dbReference>
<dbReference type="Pfam" id="PF01127">
    <property type="entry name" value="Sdh_cyt"/>
    <property type="match status" value="1"/>
</dbReference>
<proteinExistence type="predicted"/>
<dbReference type="OrthoDB" id="588261at2759"/>
<organism evidence="10 11">
    <name type="scientific">Tigriopus californicus</name>
    <name type="common">Marine copepod</name>
    <dbReference type="NCBI Taxonomy" id="6832"/>
    <lineage>
        <taxon>Eukaryota</taxon>
        <taxon>Metazoa</taxon>
        <taxon>Ecdysozoa</taxon>
        <taxon>Arthropoda</taxon>
        <taxon>Crustacea</taxon>
        <taxon>Multicrustacea</taxon>
        <taxon>Hexanauplia</taxon>
        <taxon>Copepoda</taxon>
        <taxon>Harpacticoida</taxon>
        <taxon>Harpacticidae</taxon>
        <taxon>Tigriopus</taxon>
    </lineage>
</organism>
<reference evidence="10 11" key="1">
    <citation type="journal article" date="2018" name="Nat. Ecol. Evol.">
        <title>Genomic signatures of mitonuclear coevolution across populations of Tigriopus californicus.</title>
        <authorList>
            <person name="Barreto F.S."/>
            <person name="Watson E.T."/>
            <person name="Lima T.G."/>
            <person name="Willett C.S."/>
            <person name="Edmands S."/>
            <person name="Li W."/>
            <person name="Burton R.S."/>
        </authorList>
    </citation>
    <scope>NUCLEOTIDE SEQUENCE [LARGE SCALE GENOMIC DNA]</scope>
    <source>
        <strain evidence="10 11">San Diego</strain>
    </source>
</reference>
<dbReference type="EMBL" id="VCGU01000459">
    <property type="protein sequence ID" value="TRY61474.1"/>
    <property type="molecule type" value="Genomic_DNA"/>
</dbReference>
<evidence type="ECO:0000256" key="7">
    <source>
        <dbReference type="ARBA" id="ARBA00023004"/>
    </source>
</evidence>
<keyword evidence="8 9" id="KW-0472">Membrane</keyword>
<dbReference type="InterPro" id="IPR018495">
    <property type="entry name" value="Succ_DH_cyt_bsu_CS"/>
</dbReference>
<keyword evidence="3" id="KW-0349">Heme</keyword>
<evidence type="ECO:0000256" key="8">
    <source>
        <dbReference type="ARBA" id="ARBA00023136"/>
    </source>
</evidence>
<evidence type="ECO:0000256" key="6">
    <source>
        <dbReference type="ARBA" id="ARBA00022989"/>
    </source>
</evidence>
<dbReference type="STRING" id="6832.A0A553N7Q2"/>
<dbReference type="PANTHER" id="PTHR10978:SF5">
    <property type="entry name" value="SUCCINATE DEHYDROGENASE CYTOCHROME B560 SUBUNIT, MITOCHONDRIAL"/>
    <property type="match status" value="1"/>
</dbReference>
<evidence type="ECO:0000313" key="10">
    <source>
        <dbReference type="EMBL" id="TRY61474.1"/>
    </source>
</evidence>
<keyword evidence="11" id="KW-1185">Reference proteome</keyword>
<evidence type="ECO:0000256" key="2">
    <source>
        <dbReference type="ARBA" id="ARBA00005163"/>
    </source>
</evidence>
<evidence type="ECO:0000256" key="3">
    <source>
        <dbReference type="ARBA" id="ARBA00022617"/>
    </source>
</evidence>
<dbReference type="GO" id="GO:0005739">
    <property type="term" value="C:mitochondrion"/>
    <property type="evidence" value="ECO:0007669"/>
    <property type="project" value="GOC"/>
</dbReference>
<dbReference type="GO" id="GO:0009055">
    <property type="term" value="F:electron transfer activity"/>
    <property type="evidence" value="ECO:0007669"/>
    <property type="project" value="InterPro"/>
</dbReference>
<dbReference type="PROSITE" id="PS01000">
    <property type="entry name" value="SDH_CYT_1"/>
    <property type="match status" value="1"/>
</dbReference>
<dbReference type="GO" id="GO:0016020">
    <property type="term" value="C:membrane"/>
    <property type="evidence" value="ECO:0007669"/>
    <property type="project" value="UniProtKB-SubCell"/>
</dbReference>
<dbReference type="InterPro" id="IPR000701">
    <property type="entry name" value="SuccDH_FuR_B_TM-su"/>
</dbReference>
<keyword evidence="7" id="KW-0408">Iron</keyword>
<dbReference type="InterPro" id="IPR014314">
    <property type="entry name" value="Succ_DH_cytb556"/>
</dbReference>
<dbReference type="GO" id="GO:0006121">
    <property type="term" value="P:mitochondrial electron transport, succinate to ubiquinone"/>
    <property type="evidence" value="ECO:0007669"/>
    <property type="project" value="TreeGrafter"/>
</dbReference>
<dbReference type="AlphaFoldDB" id="A0A553N7Q2"/>
<feature type="transmembrane region" description="Helical" evidence="9">
    <location>
        <begin position="116"/>
        <end position="137"/>
    </location>
</feature>
<feature type="transmembrane region" description="Helical" evidence="9">
    <location>
        <begin position="158"/>
        <end position="176"/>
    </location>
</feature>
<protein>
    <submittedName>
        <fullName evidence="10">Uncharacterized protein</fullName>
    </submittedName>
</protein>
<dbReference type="Gene3D" id="1.20.1300.10">
    <property type="entry name" value="Fumarate reductase/succinate dehydrogenase, transmembrane subunit"/>
    <property type="match status" value="1"/>
</dbReference>
<evidence type="ECO:0000313" key="11">
    <source>
        <dbReference type="Proteomes" id="UP000318571"/>
    </source>
</evidence>
<gene>
    <name evidence="10" type="ORF">TCAL_04388</name>
</gene>
<dbReference type="CDD" id="cd03499">
    <property type="entry name" value="SQR_TypeC_SdhC"/>
    <property type="match status" value="1"/>
</dbReference>
<keyword evidence="6 9" id="KW-1133">Transmembrane helix</keyword>
<dbReference type="SUPFAM" id="SSF81343">
    <property type="entry name" value="Fumarate reductase respiratory complex transmembrane subunits"/>
    <property type="match status" value="1"/>
</dbReference>